<dbReference type="PATRIC" id="fig|452652.3.peg.3825"/>
<dbReference type="AlphaFoldDB" id="E4MZ56"/>
<evidence type="ECO:0000256" key="1">
    <source>
        <dbReference type="SAM" id="MobiDB-lite"/>
    </source>
</evidence>
<proteinExistence type="predicted"/>
<protein>
    <submittedName>
        <fullName evidence="2">Uncharacterized protein</fullName>
    </submittedName>
</protein>
<evidence type="ECO:0000313" key="3">
    <source>
        <dbReference type="Proteomes" id="UP000007076"/>
    </source>
</evidence>
<accession>E4MZ56</accession>
<sequence length="131" mass="15298">MSLELPPEGEPVGFRPSDLPHHATDPGVEAFFRYALSHEFVRDLPEYRADTRRVGPVFGRHLREAFEYLLRERPCDVIDWSRLTRVAFEDEARLYDYLRGVFDHLFGDRPEPPVPPDPEAPPPDWVDLLWS</sequence>
<evidence type="ECO:0000313" key="2">
    <source>
        <dbReference type="EMBL" id="BAJ29630.1"/>
    </source>
</evidence>
<dbReference type="RefSeq" id="WP_014136935.1">
    <property type="nucleotide sequence ID" value="NC_016109.1"/>
</dbReference>
<feature type="region of interest" description="Disordered" evidence="1">
    <location>
        <begin position="1"/>
        <end position="20"/>
    </location>
</feature>
<keyword evidence="3" id="KW-1185">Reference proteome</keyword>
<dbReference type="EMBL" id="AP010968">
    <property type="protein sequence ID" value="BAJ29630.1"/>
    <property type="molecule type" value="Genomic_DNA"/>
</dbReference>
<organism evidence="2 3">
    <name type="scientific">Kitasatospora setae (strain ATCC 33774 / DSM 43861 / JCM 3304 / KCC A-0304 / NBRC 14216 / KM-6054)</name>
    <name type="common">Streptomyces setae</name>
    <dbReference type="NCBI Taxonomy" id="452652"/>
    <lineage>
        <taxon>Bacteria</taxon>
        <taxon>Bacillati</taxon>
        <taxon>Actinomycetota</taxon>
        <taxon>Actinomycetes</taxon>
        <taxon>Kitasatosporales</taxon>
        <taxon>Streptomycetaceae</taxon>
        <taxon>Kitasatospora</taxon>
    </lineage>
</organism>
<name>E4MZ56_KITSK</name>
<dbReference type="Proteomes" id="UP000007076">
    <property type="component" value="Chromosome"/>
</dbReference>
<dbReference type="eggNOG" id="ENOG5031XCN">
    <property type="taxonomic scope" value="Bacteria"/>
</dbReference>
<reference evidence="2 3" key="1">
    <citation type="journal article" date="2010" name="DNA Res.">
        <title>Genome sequence of Kitasatospora setae NBRC 14216T: an evolutionary snapshot of the family Streptomycetaceae.</title>
        <authorList>
            <person name="Ichikawa N."/>
            <person name="Oguchi A."/>
            <person name="Ikeda H."/>
            <person name="Ishikawa J."/>
            <person name="Kitani S."/>
            <person name="Watanabe Y."/>
            <person name="Nakamura S."/>
            <person name="Katano Y."/>
            <person name="Kishi E."/>
            <person name="Sasagawa M."/>
            <person name="Ankai A."/>
            <person name="Fukui S."/>
            <person name="Hashimoto Y."/>
            <person name="Kamata S."/>
            <person name="Otoguro M."/>
            <person name="Tanikawa S."/>
            <person name="Nihira T."/>
            <person name="Horinouchi S."/>
            <person name="Ohnishi Y."/>
            <person name="Hayakawa M."/>
            <person name="Kuzuyama T."/>
            <person name="Arisawa A."/>
            <person name="Nomoto F."/>
            <person name="Miura H."/>
            <person name="Takahashi Y."/>
            <person name="Fujita N."/>
        </authorList>
    </citation>
    <scope>NUCLEOTIDE SEQUENCE [LARGE SCALE GENOMIC DNA]</scope>
    <source>
        <strain evidence="3">ATCC 33774 / DSM 43861 / JCM 3304 / KCC A-0304 / NBRC 14216 / KM-6054</strain>
    </source>
</reference>
<dbReference type="HOGENOM" id="CLU_158545_0_0_11"/>
<dbReference type="KEGG" id="ksk:KSE_38340"/>
<gene>
    <name evidence="2" type="ordered locus">KSE_38340</name>
</gene>